<dbReference type="Proteomes" id="UP000729402">
    <property type="component" value="Unassembled WGS sequence"/>
</dbReference>
<dbReference type="AlphaFoldDB" id="A0A8J6BNA6"/>
<evidence type="ECO:0000256" key="1">
    <source>
        <dbReference type="SAM" id="MobiDB-lite"/>
    </source>
</evidence>
<evidence type="ECO:0000313" key="3">
    <source>
        <dbReference type="Proteomes" id="UP000729402"/>
    </source>
</evidence>
<protein>
    <recommendedName>
        <fullName evidence="4">NAC domain-containing protein</fullName>
    </recommendedName>
</protein>
<proteinExistence type="predicted"/>
<sequence>MSESASRCIAKRKARTVSGTDDKKWWHSESSKKSVEGAAPGEYFHKFSYKEKMVSGVIKTGWLMMDYGVSKEHGGAADLIIYKIYCSPCKNTPRWNPCFDYPCRAITLLSV</sequence>
<dbReference type="OrthoDB" id="693762at2759"/>
<organism evidence="2 3">
    <name type="scientific">Zizania palustris</name>
    <name type="common">Northern wild rice</name>
    <dbReference type="NCBI Taxonomy" id="103762"/>
    <lineage>
        <taxon>Eukaryota</taxon>
        <taxon>Viridiplantae</taxon>
        <taxon>Streptophyta</taxon>
        <taxon>Embryophyta</taxon>
        <taxon>Tracheophyta</taxon>
        <taxon>Spermatophyta</taxon>
        <taxon>Magnoliopsida</taxon>
        <taxon>Liliopsida</taxon>
        <taxon>Poales</taxon>
        <taxon>Poaceae</taxon>
        <taxon>BOP clade</taxon>
        <taxon>Oryzoideae</taxon>
        <taxon>Oryzeae</taxon>
        <taxon>Zizaniinae</taxon>
        <taxon>Zizania</taxon>
    </lineage>
</organism>
<evidence type="ECO:0000313" key="2">
    <source>
        <dbReference type="EMBL" id="KAG8091362.1"/>
    </source>
</evidence>
<gene>
    <name evidence="2" type="ORF">GUJ93_ZPchr0012g21403</name>
</gene>
<evidence type="ECO:0008006" key="4">
    <source>
        <dbReference type="Google" id="ProtNLM"/>
    </source>
</evidence>
<reference evidence="2" key="2">
    <citation type="submission" date="2021-02" db="EMBL/GenBank/DDBJ databases">
        <authorList>
            <person name="Kimball J.A."/>
            <person name="Haas M.W."/>
            <person name="Macchietto M."/>
            <person name="Kono T."/>
            <person name="Duquette J."/>
            <person name="Shao M."/>
        </authorList>
    </citation>
    <scope>NUCLEOTIDE SEQUENCE</scope>
    <source>
        <tissue evidence="2">Fresh leaf tissue</tissue>
    </source>
</reference>
<feature type="region of interest" description="Disordered" evidence="1">
    <location>
        <begin position="1"/>
        <end position="24"/>
    </location>
</feature>
<dbReference type="EMBL" id="JAAALK010000080">
    <property type="protein sequence ID" value="KAG8091362.1"/>
    <property type="molecule type" value="Genomic_DNA"/>
</dbReference>
<keyword evidence="3" id="KW-1185">Reference proteome</keyword>
<reference evidence="2" key="1">
    <citation type="journal article" date="2021" name="bioRxiv">
        <title>Whole Genome Assembly and Annotation of Northern Wild Rice, Zizania palustris L., Supports a Whole Genome Duplication in the Zizania Genus.</title>
        <authorList>
            <person name="Haas M."/>
            <person name="Kono T."/>
            <person name="Macchietto M."/>
            <person name="Millas R."/>
            <person name="McGilp L."/>
            <person name="Shao M."/>
            <person name="Duquette J."/>
            <person name="Hirsch C.N."/>
            <person name="Kimball J."/>
        </authorList>
    </citation>
    <scope>NUCLEOTIDE SEQUENCE</scope>
    <source>
        <tissue evidence="2">Fresh leaf tissue</tissue>
    </source>
</reference>
<name>A0A8J6BNA6_ZIZPA</name>
<comment type="caution">
    <text evidence="2">The sequence shown here is derived from an EMBL/GenBank/DDBJ whole genome shotgun (WGS) entry which is preliminary data.</text>
</comment>
<accession>A0A8J6BNA6</accession>